<dbReference type="Proteomes" id="UP000291117">
    <property type="component" value="Unassembled WGS sequence"/>
</dbReference>
<evidence type="ECO:0000256" key="1">
    <source>
        <dbReference type="ARBA" id="ARBA00022737"/>
    </source>
</evidence>
<dbReference type="Pfam" id="PF14559">
    <property type="entry name" value="TPR_19"/>
    <property type="match status" value="1"/>
</dbReference>
<evidence type="ECO:0000313" key="6">
    <source>
        <dbReference type="EMBL" id="TCC96191.1"/>
    </source>
</evidence>
<keyword evidence="1" id="KW-0677">Repeat</keyword>
<keyword evidence="7" id="KW-1185">Reference proteome</keyword>
<proteinExistence type="predicted"/>
<dbReference type="InterPro" id="IPR011990">
    <property type="entry name" value="TPR-like_helical_dom_sf"/>
</dbReference>
<keyword evidence="2 3" id="KW-0802">TPR repeat</keyword>
<gene>
    <name evidence="6" type="ORF">EZ444_12165</name>
</gene>
<comment type="caution">
    <text evidence="6">The sequence shown here is derived from an EMBL/GenBank/DDBJ whole genome shotgun (WGS) entry which is preliminary data.</text>
</comment>
<dbReference type="SMART" id="SM00028">
    <property type="entry name" value="TPR"/>
    <property type="match status" value="7"/>
</dbReference>
<evidence type="ECO:0000313" key="7">
    <source>
        <dbReference type="Proteomes" id="UP000291117"/>
    </source>
</evidence>
<dbReference type="InterPro" id="IPR051685">
    <property type="entry name" value="Ycf3/AcsC/BcsC/TPR_MFPF"/>
</dbReference>
<feature type="signal peptide" evidence="5">
    <location>
        <begin position="1"/>
        <end position="20"/>
    </location>
</feature>
<accession>A0A4R0N7V8</accession>
<evidence type="ECO:0000256" key="4">
    <source>
        <dbReference type="SAM" id="MobiDB-lite"/>
    </source>
</evidence>
<name>A0A4R0N7V8_9SPHI</name>
<dbReference type="Gene3D" id="1.25.40.10">
    <property type="entry name" value="Tetratricopeptide repeat domain"/>
    <property type="match status" value="2"/>
</dbReference>
<dbReference type="PANTHER" id="PTHR44943">
    <property type="entry name" value="CELLULOSE SYNTHASE OPERON PROTEIN C"/>
    <property type="match status" value="1"/>
</dbReference>
<dbReference type="OrthoDB" id="9814220at2"/>
<feature type="region of interest" description="Disordered" evidence="4">
    <location>
        <begin position="180"/>
        <end position="199"/>
    </location>
</feature>
<keyword evidence="5" id="KW-0732">Signal</keyword>
<dbReference type="Pfam" id="PF13432">
    <property type="entry name" value="TPR_16"/>
    <property type="match status" value="2"/>
</dbReference>
<protein>
    <submittedName>
        <fullName evidence="6">Tetratricopeptide repeat protein</fullName>
    </submittedName>
</protein>
<dbReference type="InterPro" id="IPR019734">
    <property type="entry name" value="TPR_rpt"/>
</dbReference>
<dbReference type="AlphaFoldDB" id="A0A4R0N7V8"/>
<reference evidence="6 7" key="1">
    <citation type="submission" date="2019-02" db="EMBL/GenBank/DDBJ databases">
        <title>Pedobacter sp. RP-3-8 sp. nov., isolated from Arctic soil.</title>
        <authorList>
            <person name="Dahal R.H."/>
        </authorList>
    </citation>
    <scope>NUCLEOTIDE SEQUENCE [LARGE SCALE GENOMIC DNA]</scope>
    <source>
        <strain evidence="6 7">RP-3-8</strain>
    </source>
</reference>
<feature type="repeat" description="TPR" evidence="3">
    <location>
        <begin position="33"/>
        <end position="66"/>
    </location>
</feature>
<dbReference type="EMBL" id="SJSM01000006">
    <property type="protein sequence ID" value="TCC96191.1"/>
    <property type="molecule type" value="Genomic_DNA"/>
</dbReference>
<sequence length="353" mass="40008">MKRLKVLLLMLLGSASALFAQKPAVPLADTAMIKVLFFAGLRDKLNEDYSRANESFNKILQLDPKNAAVYYEIAIVNYRQNNLYEAEMAIKKATALETNNTWYWMLMAELYKRKGDMNAMAGVLNQLIRLSPDKPDYYFDRSNAYLMAGKTAEAMKGYDELEKKFGASDELARARRRVTSGGKINASAEEERNEERGKSELTAVEQTMLLGESLYKKGDLPGALAQFKTVLEGEEHPYRAWEQALNIQLLLKHYKEAIKTAEAALDIYPNQAILYYFMALALHQDNQNSLALPHVKSALQLDADNGIYLELYGDVLFVNGDKERAVVEWKKAKAAGNGSEKLNKKIYERKYLE</sequence>
<evidence type="ECO:0000256" key="5">
    <source>
        <dbReference type="SAM" id="SignalP"/>
    </source>
</evidence>
<dbReference type="PROSITE" id="PS50005">
    <property type="entry name" value="TPR"/>
    <property type="match status" value="1"/>
</dbReference>
<dbReference type="SUPFAM" id="SSF48452">
    <property type="entry name" value="TPR-like"/>
    <property type="match status" value="1"/>
</dbReference>
<evidence type="ECO:0000256" key="2">
    <source>
        <dbReference type="ARBA" id="ARBA00022803"/>
    </source>
</evidence>
<dbReference type="RefSeq" id="WP_131609173.1">
    <property type="nucleotide sequence ID" value="NZ_SJSM01000006.1"/>
</dbReference>
<dbReference type="PANTHER" id="PTHR44943:SF4">
    <property type="entry name" value="TPR REPEAT-CONTAINING PROTEIN MJ0798"/>
    <property type="match status" value="1"/>
</dbReference>
<feature type="chain" id="PRO_5020365348" evidence="5">
    <location>
        <begin position="21"/>
        <end position="353"/>
    </location>
</feature>
<organism evidence="6 7">
    <name type="scientific">Pedobacter hiemivivus</name>
    <dbReference type="NCBI Taxonomy" id="2530454"/>
    <lineage>
        <taxon>Bacteria</taxon>
        <taxon>Pseudomonadati</taxon>
        <taxon>Bacteroidota</taxon>
        <taxon>Sphingobacteriia</taxon>
        <taxon>Sphingobacteriales</taxon>
        <taxon>Sphingobacteriaceae</taxon>
        <taxon>Pedobacter</taxon>
    </lineage>
</organism>
<feature type="compositionally biased region" description="Basic and acidic residues" evidence="4">
    <location>
        <begin position="189"/>
        <end position="199"/>
    </location>
</feature>
<evidence type="ECO:0000256" key="3">
    <source>
        <dbReference type="PROSITE-ProRule" id="PRU00339"/>
    </source>
</evidence>